<dbReference type="SUPFAM" id="SSF52317">
    <property type="entry name" value="Class I glutamine amidotransferase-like"/>
    <property type="match status" value="1"/>
</dbReference>
<feature type="binding site" evidence="8">
    <location>
        <position position="321"/>
    </location>
    <ligand>
        <name>substrate</name>
    </ligand>
</feature>
<evidence type="ECO:0000313" key="13">
    <source>
        <dbReference type="EMBL" id="MCC2221418.1"/>
    </source>
</evidence>
<evidence type="ECO:0000259" key="10">
    <source>
        <dbReference type="Pfam" id="PF02449"/>
    </source>
</evidence>
<dbReference type="InterPro" id="IPR013738">
    <property type="entry name" value="Beta_galactosidase_Trimer"/>
</dbReference>
<feature type="domain" description="Beta-galactosidase C-terminal" evidence="12">
    <location>
        <begin position="618"/>
        <end position="673"/>
    </location>
</feature>
<reference evidence="13 14" key="1">
    <citation type="submission" date="2021-10" db="EMBL/GenBank/DDBJ databases">
        <title>Anaerobic single-cell dispensing facilitates the cultivation of human gut bacteria.</title>
        <authorList>
            <person name="Afrizal A."/>
        </authorList>
    </citation>
    <scope>NUCLEOTIDE SEQUENCE [LARGE SCALE GENOMIC DNA]</scope>
    <source>
        <strain evidence="13 14">CLA-AA-H224</strain>
    </source>
</reference>
<evidence type="ECO:0000259" key="11">
    <source>
        <dbReference type="Pfam" id="PF08532"/>
    </source>
</evidence>
<accession>A0AAE3E3B4</accession>
<evidence type="ECO:0000256" key="9">
    <source>
        <dbReference type="PIRSR" id="PIRSR001084-3"/>
    </source>
</evidence>
<dbReference type="PANTHER" id="PTHR36447">
    <property type="entry name" value="BETA-GALACTOSIDASE GANA"/>
    <property type="match status" value="1"/>
</dbReference>
<evidence type="ECO:0000256" key="7">
    <source>
        <dbReference type="PIRSR" id="PIRSR001084-1"/>
    </source>
</evidence>
<feature type="binding site" evidence="9">
    <location>
        <position position="161"/>
    </location>
    <ligand>
        <name>Zn(2+)</name>
        <dbReference type="ChEBI" id="CHEBI:29105"/>
    </ligand>
</feature>
<evidence type="ECO:0000256" key="2">
    <source>
        <dbReference type="ARBA" id="ARBA00005940"/>
    </source>
</evidence>
<protein>
    <recommendedName>
        <fullName evidence="3 6">Beta-galactosidase</fullName>
        <shortName evidence="6">Beta-gal</shortName>
        <ecNumber evidence="3 6">3.2.1.23</ecNumber>
    </recommendedName>
</protein>
<gene>
    <name evidence="13" type="ORF">LKD48_07170</name>
</gene>
<evidence type="ECO:0000259" key="12">
    <source>
        <dbReference type="Pfam" id="PF08533"/>
    </source>
</evidence>
<dbReference type="RefSeq" id="WP_118612085.1">
    <property type="nucleotide sequence ID" value="NZ_JAJEQN010000014.1"/>
</dbReference>
<proteinExistence type="inferred from homology"/>
<feature type="domain" description="Beta-galactosidase trimerisation" evidence="11">
    <location>
        <begin position="403"/>
        <end position="609"/>
    </location>
</feature>
<feature type="binding site" evidence="8">
    <location>
        <position position="115"/>
    </location>
    <ligand>
        <name>substrate</name>
    </ligand>
</feature>
<evidence type="ECO:0000256" key="4">
    <source>
        <dbReference type="ARBA" id="ARBA00022801"/>
    </source>
</evidence>
<evidence type="ECO:0000313" key="14">
    <source>
        <dbReference type="Proteomes" id="UP001198200"/>
    </source>
</evidence>
<dbReference type="EMBL" id="JAJEQN010000014">
    <property type="protein sequence ID" value="MCC2221418.1"/>
    <property type="molecule type" value="Genomic_DNA"/>
</dbReference>
<dbReference type="Gene3D" id="3.20.20.80">
    <property type="entry name" value="Glycosidases"/>
    <property type="match status" value="1"/>
</dbReference>
<feature type="active site" description="Proton donor" evidence="7">
    <location>
        <position position="154"/>
    </location>
</feature>
<keyword evidence="9" id="KW-0862">Zinc</keyword>
<keyword evidence="14" id="KW-1185">Reference proteome</keyword>
<evidence type="ECO:0000256" key="3">
    <source>
        <dbReference type="ARBA" id="ARBA00012756"/>
    </source>
</evidence>
<feature type="binding site" evidence="9">
    <location>
        <position position="119"/>
    </location>
    <ligand>
        <name>Zn(2+)</name>
        <dbReference type="ChEBI" id="CHEBI:29105"/>
    </ligand>
</feature>
<feature type="binding site" evidence="9">
    <location>
        <position position="159"/>
    </location>
    <ligand>
        <name>Zn(2+)</name>
        <dbReference type="ChEBI" id="CHEBI:29105"/>
    </ligand>
</feature>
<dbReference type="InterPro" id="IPR003476">
    <property type="entry name" value="Glyco_hydro_42"/>
</dbReference>
<sequence>MSVLFPKIPALLHGGDYNPDQWLDRPDILEEDIKMMKKAGVNTATVGVFSWSALEPQEGNFQFGWLHDIMDKLYENGIYTVLATPTGARPAWMDEKYPSVLRVEKDGRRNHHSGRHNHCMSSLEYRSLVEKMDTKLAQEFGNHPGLILWHISNEFGGECYCENCKKRFQEYLREKYHNNIEELNKQWWTSFWSRRFDSFEQIEPPYDNGEHSILGLNLDWKRFNSWNMKDYLAFERRILKKYTPQVPATANFMKLFEQLDYVDLAKEIDIISWDGYPSWNNDYETPADTAAELSFDHTVMRSLKKDKPFMLMESTPSLVNWHSFNKLKRPGILRASSIQTIGCGSDTVQYFQWRKGRGAAEQFHGAVVDHLGRDDTRVFKEVSEVGEILKKLAPVTGSKVTSKAAVLFDWSNRWAIKDMQGMARDTKNYEKEVRKFYNIHLKKGINADIVFPLEDLSSYSLVVLPMYYAVSKEAGEWLKEYVKNGGTVVATYLTAYVNENTLAYLGGFPGAGLGEVFGLYAEELDTLYPTDSNSVLMKDGNKALVKDYCELIKLTGAEVLGTYESDFYAGMPAVTVHSYGKGKAYYIGTRMEETDLIKFFTPIWSECGIKEKELPEGVEYLTRTAEDGSTFDFYVNYNATPATVQLAKNGTNLLNGEAVSGKVEILPFNAVVVK</sequence>
<evidence type="ECO:0000256" key="8">
    <source>
        <dbReference type="PIRSR" id="PIRSR001084-2"/>
    </source>
</evidence>
<feature type="binding site" evidence="9">
    <location>
        <position position="164"/>
    </location>
    <ligand>
        <name>Zn(2+)</name>
        <dbReference type="ChEBI" id="CHEBI:29105"/>
    </ligand>
</feature>
<dbReference type="InterPro" id="IPR013739">
    <property type="entry name" value="Beta_galactosidase_C"/>
</dbReference>
<dbReference type="GO" id="GO:0004565">
    <property type="term" value="F:beta-galactosidase activity"/>
    <property type="evidence" value="ECO:0007669"/>
    <property type="project" value="UniProtKB-EC"/>
</dbReference>
<comment type="catalytic activity">
    <reaction evidence="1 6">
        <text>Hydrolysis of terminal non-reducing beta-D-galactose residues in beta-D-galactosides.</text>
        <dbReference type="EC" id="3.2.1.23"/>
    </reaction>
</comment>
<organism evidence="13 14">
    <name type="scientific">Anthropogastromicrobium aceti</name>
    <dbReference type="NCBI Taxonomy" id="2981768"/>
    <lineage>
        <taxon>Bacteria</taxon>
        <taxon>Bacillati</taxon>
        <taxon>Bacillota</taxon>
        <taxon>Clostridia</taxon>
        <taxon>Lachnospirales</taxon>
        <taxon>Lachnospiraceae</taxon>
        <taxon>Anthropogastromicrobium</taxon>
    </lineage>
</organism>
<dbReference type="Pfam" id="PF08533">
    <property type="entry name" value="Glyco_hydro_42C"/>
    <property type="match status" value="1"/>
</dbReference>
<evidence type="ECO:0000256" key="6">
    <source>
        <dbReference type="PIRNR" id="PIRNR001084"/>
    </source>
</evidence>
<dbReference type="Gene3D" id="2.60.40.1180">
    <property type="entry name" value="Golgi alpha-mannosidase II"/>
    <property type="match status" value="1"/>
</dbReference>
<dbReference type="Pfam" id="PF02449">
    <property type="entry name" value="Glyco_hydro_42"/>
    <property type="match status" value="1"/>
</dbReference>
<dbReference type="GO" id="GO:0006012">
    <property type="term" value="P:galactose metabolic process"/>
    <property type="evidence" value="ECO:0007669"/>
    <property type="project" value="InterPro"/>
</dbReference>
<name>A0AAE3E3B4_9FIRM</name>
<dbReference type="InterPro" id="IPR013529">
    <property type="entry name" value="Glyco_hydro_42_N"/>
</dbReference>
<dbReference type="InterPro" id="IPR029062">
    <property type="entry name" value="Class_I_gatase-like"/>
</dbReference>
<comment type="similarity">
    <text evidence="2 6">Belongs to the glycosyl hydrolase 42 family.</text>
</comment>
<feature type="binding site" evidence="8">
    <location>
        <position position="153"/>
    </location>
    <ligand>
        <name>substrate</name>
    </ligand>
</feature>
<dbReference type="PIRSF" id="PIRSF001084">
    <property type="entry name" value="B-galactosidase"/>
    <property type="match status" value="1"/>
</dbReference>
<dbReference type="Pfam" id="PF08532">
    <property type="entry name" value="Glyco_hydro_42M"/>
    <property type="match status" value="1"/>
</dbReference>
<dbReference type="Gene3D" id="3.40.50.880">
    <property type="match status" value="1"/>
</dbReference>
<dbReference type="Proteomes" id="UP001198200">
    <property type="component" value="Unassembled WGS sequence"/>
</dbReference>
<comment type="caution">
    <text evidence="13">The sequence shown here is derived from an EMBL/GenBank/DDBJ whole genome shotgun (WGS) entry which is preliminary data.</text>
</comment>
<dbReference type="InterPro" id="IPR017853">
    <property type="entry name" value="GH"/>
</dbReference>
<keyword evidence="5 6" id="KW-0326">Glycosidase</keyword>
<feature type="active site" description="Nucleophile" evidence="7">
    <location>
        <position position="313"/>
    </location>
</feature>
<dbReference type="PANTHER" id="PTHR36447:SF1">
    <property type="entry name" value="BETA-GALACTOSIDASE GANA"/>
    <property type="match status" value="1"/>
</dbReference>
<evidence type="ECO:0000256" key="1">
    <source>
        <dbReference type="ARBA" id="ARBA00001412"/>
    </source>
</evidence>
<keyword evidence="9" id="KW-0479">Metal-binding</keyword>
<dbReference type="GO" id="GO:0046872">
    <property type="term" value="F:metal ion binding"/>
    <property type="evidence" value="ECO:0007669"/>
    <property type="project" value="UniProtKB-KW"/>
</dbReference>
<feature type="domain" description="Glycoside hydrolase family 42 N-terminal" evidence="10">
    <location>
        <begin position="16"/>
        <end position="392"/>
    </location>
</feature>
<keyword evidence="4 6" id="KW-0378">Hydrolase</keyword>
<dbReference type="CDD" id="cd03143">
    <property type="entry name" value="A4_beta-galactosidase_middle_domain"/>
    <property type="match status" value="1"/>
</dbReference>
<dbReference type="EC" id="3.2.1.23" evidence="3 6"/>
<dbReference type="AlphaFoldDB" id="A0AAE3E3B4"/>
<dbReference type="GO" id="GO:0009341">
    <property type="term" value="C:beta-galactosidase complex"/>
    <property type="evidence" value="ECO:0007669"/>
    <property type="project" value="InterPro"/>
</dbReference>
<evidence type="ECO:0000256" key="5">
    <source>
        <dbReference type="ARBA" id="ARBA00023295"/>
    </source>
</evidence>
<dbReference type="InterPro" id="IPR013780">
    <property type="entry name" value="Glyco_hydro_b"/>
</dbReference>
<dbReference type="SUPFAM" id="SSF51445">
    <property type="entry name" value="(Trans)glycosidases"/>
    <property type="match status" value="1"/>
</dbReference>